<name>M9R545_9RHOB</name>
<evidence type="ECO:0000313" key="2">
    <source>
        <dbReference type="Proteomes" id="UP000005307"/>
    </source>
</evidence>
<reference evidence="1 2" key="1">
    <citation type="journal article" date="2013" name="PLoS ONE">
        <title>Poles Apart: Arctic and Antarctic Octadecabacter strains Share High Genome Plasticity and a New Type of Xanthorhodopsin.</title>
        <authorList>
            <person name="Vollmers J."/>
            <person name="Voget S."/>
            <person name="Dietrich S."/>
            <person name="Gollnow K."/>
            <person name="Smits M."/>
            <person name="Meyer K."/>
            <person name="Brinkhoff T."/>
            <person name="Simon M."/>
            <person name="Daniel R."/>
        </authorList>
    </citation>
    <scope>NUCLEOTIDE SEQUENCE [LARGE SCALE GENOMIC DNA]</scope>
    <source>
        <strain evidence="1 2">307</strain>
    </source>
</reference>
<dbReference type="Pfam" id="PF11390">
    <property type="entry name" value="FdsD"/>
    <property type="match status" value="1"/>
</dbReference>
<organism evidence="1 2">
    <name type="scientific">Octadecabacter antarcticus 307</name>
    <dbReference type="NCBI Taxonomy" id="391626"/>
    <lineage>
        <taxon>Bacteria</taxon>
        <taxon>Pseudomonadati</taxon>
        <taxon>Pseudomonadota</taxon>
        <taxon>Alphaproteobacteria</taxon>
        <taxon>Rhodobacterales</taxon>
        <taxon>Roseobacteraceae</taxon>
        <taxon>Octadecabacter</taxon>
    </lineage>
</organism>
<dbReference type="OrthoDB" id="7409377at2"/>
<sequence>MSPDKINRMINQIATFFESQPDADKAGRVADHLKEFWEPRMLDFLATHIKNGGDGLSPLALEGSKRVLGRSA</sequence>
<dbReference type="InterPro" id="IPR021074">
    <property type="entry name" value="Formate_DH_dsu"/>
</dbReference>
<accession>M9R545</accession>
<proteinExistence type="predicted"/>
<dbReference type="HOGENOM" id="CLU_166802_0_1_5"/>
<dbReference type="KEGG" id="oat:OAN307_c16740"/>
<protein>
    <submittedName>
        <fullName evidence="1">Putative NAD-dependent formate dehydrogenase delta subunit</fullName>
    </submittedName>
</protein>
<dbReference type="Proteomes" id="UP000005307">
    <property type="component" value="Chromosome"/>
</dbReference>
<evidence type="ECO:0000313" key="1">
    <source>
        <dbReference type="EMBL" id="AGI67342.1"/>
    </source>
</evidence>
<dbReference type="AlphaFoldDB" id="M9R545"/>
<dbReference type="EMBL" id="CP003740">
    <property type="protein sequence ID" value="AGI67342.1"/>
    <property type="molecule type" value="Genomic_DNA"/>
</dbReference>
<dbReference type="RefSeq" id="WP_015499374.1">
    <property type="nucleotide sequence ID" value="NC_020911.1"/>
</dbReference>
<keyword evidence="2" id="KW-1185">Reference proteome</keyword>
<gene>
    <name evidence="1" type="ORF">OAN307_c16740</name>
</gene>
<dbReference type="STRING" id="391626.OAN307_c16740"/>